<gene>
    <name evidence="2" type="ORF">MELLADRAFT_123278</name>
</gene>
<proteinExistence type="predicted"/>
<evidence type="ECO:0000256" key="1">
    <source>
        <dbReference type="SAM" id="SignalP"/>
    </source>
</evidence>
<evidence type="ECO:0000313" key="3">
    <source>
        <dbReference type="Proteomes" id="UP000001072"/>
    </source>
</evidence>
<dbReference type="VEuPathDB" id="FungiDB:MELLADRAFT_123278"/>
<name>F4S2U2_MELLP</name>
<reference evidence="3" key="1">
    <citation type="journal article" date="2011" name="Proc. Natl. Acad. Sci. U.S.A.">
        <title>Obligate biotrophy features unraveled by the genomic analysis of rust fungi.</title>
        <authorList>
            <person name="Duplessis S."/>
            <person name="Cuomo C.A."/>
            <person name="Lin Y.-C."/>
            <person name="Aerts A."/>
            <person name="Tisserant E."/>
            <person name="Veneault-Fourrey C."/>
            <person name="Joly D.L."/>
            <person name="Hacquard S."/>
            <person name="Amselem J."/>
            <person name="Cantarel B.L."/>
            <person name="Chiu R."/>
            <person name="Coutinho P.M."/>
            <person name="Feau N."/>
            <person name="Field M."/>
            <person name="Frey P."/>
            <person name="Gelhaye E."/>
            <person name="Goldberg J."/>
            <person name="Grabherr M.G."/>
            <person name="Kodira C.D."/>
            <person name="Kohler A."/>
            <person name="Kuees U."/>
            <person name="Lindquist E.A."/>
            <person name="Lucas S.M."/>
            <person name="Mago R."/>
            <person name="Mauceli E."/>
            <person name="Morin E."/>
            <person name="Murat C."/>
            <person name="Pangilinan J.L."/>
            <person name="Park R."/>
            <person name="Pearson M."/>
            <person name="Quesneville H."/>
            <person name="Rouhier N."/>
            <person name="Sakthikumar S."/>
            <person name="Salamov A.A."/>
            <person name="Schmutz J."/>
            <person name="Selles B."/>
            <person name="Shapiro H."/>
            <person name="Tanguay P."/>
            <person name="Tuskan G.A."/>
            <person name="Henrissat B."/>
            <person name="Van de Peer Y."/>
            <person name="Rouze P."/>
            <person name="Ellis J.G."/>
            <person name="Dodds P.N."/>
            <person name="Schein J.E."/>
            <person name="Zhong S."/>
            <person name="Hamelin R.C."/>
            <person name="Grigoriev I.V."/>
            <person name="Szabo L.J."/>
            <person name="Martin F."/>
        </authorList>
    </citation>
    <scope>NUCLEOTIDE SEQUENCE [LARGE SCALE GENOMIC DNA]</scope>
    <source>
        <strain evidence="3">98AG31 / pathotype 3-4-7</strain>
    </source>
</reference>
<dbReference type="GeneID" id="18926330"/>
<sequence length="128" mass="14425">MSFKQYLTMVVMCVTMSFLLNINSINARDLACTGGYNPEVPNRKEGGIEHTCDPLKCGHDNAHFVSWDKCVPYPSHGVRNVPPATKNCVTYTYFDSSRYMCHDSQDARFLCHHTVNDRPVITCKGCSN</sequence>
<feature type="signal peptide" evidence="1">
    <location>
        <begin position="1"/>
        <end position="27"/>
    </location>
</feature>
<dbReference type="OrthoDB" id="10409718at2759"/>
<feature type="chain" id="PRO_5003321236" evidence="1">
    <location>
        <begin position="28"/>
        <end position="128"/>
    </location>
</feature>
<dbReference type="AlphaFoldDB" id="F4S2U2"/>
<dbReference type="EMBL" id="GL883141">
    <property type="protein sequence ID" value="EGG01068.1"/>
    <property type="molecule type" value="Genomic_DNA"/>
</dbReference>
<evidence type="ECO:0000313" key="2">
    <source>
        <dbReference type="EMBL" id="EGG01068.1"/>
    </source>
</evidence>
<accession>F4S2U2</accession>
<dbReference type="HOGENOM" id="CLU_150810_1_1_1"/>
<dbReference type="InParanoid" id="F4S2U2"/>
<dbReference type="RefSeq" id="XP_007415668.1">
    <property type="nucleotide sequence ID" value="XM_007415606.1"/>
</dbReference>
<protein>
    <submittedName>
        <fullName evidence="2">Secreted protein</fullName>
    </submittedName>
</protein>
<keyword evidence="3" id="KW-1185">Reference proteome</keyword>
<organism evidence="3">
    <name type="scientific">Melampsora larici-populina (strain 98AG31 / pathotype 3-4-7)</name>
    <name type="common">Poplar leaf rust fungus</name>
    <dbReference type="NCBI Taxonomy" id="747676"/>
    <lineage>
        <taxon>Eukaryota</taxon>
        <taxon>Fungi</taxon>
        <taxon>Dikarya</taxon>
        <taxon>Basidiomycota</taxon>
        <taxon>Pucciniomycotina</taxon>
        <taxon>Pucciniomycetes</taxon>
        <taxon>Pucciniales</taxon>
        <taxon>Melampsoraceae</taxon>
        <taxon>Melampsora</taxon>
    </lineage>
</organism>
<keyword evidence="1" id="KW-0732">Signal</keyword>
<dbReference type="KEGG" id="mlr:MELLADRAFT_123278"/>
<dbReference type="Proteomes" id="UP000001072">
    <property type="component" value="Unassembled WGS sequence"/>
</dbReference>